<keyword evidence="4" id="KW-1185">Reference proteome</keyword>
<name>A0A250WVW8_9CHLO</name>
<evidence type="ECO:0000313" key="3">
    <source>
        <dbReference type="EMBL" id="GAX74984.1"/>
    </source>
</evidence>
<feature type="compositionally biased region" description="Basic and acidic residues" evidence="2">
    <location>
        <begin position="106"/>
        <end position="119"/>
    </location>
</feature>
<feature type="coiled-coil region" evidence="1">
    <location>
        <begin position="651"/>
        <end position="741"/>
    </location>
</feature>
<keyword evidence="1" id="KW-0175">Coiled coil</keyword>
<sequence>MSRPTLELKDELERLNGAFKTFQSVGAYRVPKIKTVSKTNDLYVQRKNDQIPDSELKLTEESRLSKPDSSSWKDDALAVAQALSEPTDAKKHVKKKLNGKVTGIAKKSDGEDTSMRETGRLGSKAASLRSEDKQLDEYQCPSLIHQTDSAAVPLDALDAMEVLAGSADVLVCQEESLRNSSEGFRDGNHIFRFMKDLGNSIDDAMGAEERPQGRRASREKKCTPLKEKLHKSWGGRGYLERLDIVVGDDCKTTEQQVAAGAMLPQDDVYKPLFLNNMTATVKENGDDEDDSVVVTKEVKSPQPWTNRKHMTAANTSAAAPPAPGFAMAAATALAPAEADAGEDHVTAAPDCGVNDSKADAVSTKTSRRSVKGTSGNAAAPTASKRGPRKLAAATGDSNGRITLDSGELIMLPHAPVSVAAVSEPEAKRRDKPRQHPIVDSAPKKSASIKKAKEPLNVAAAAASSQPQGKPPSRYHRGDTASKVNSVSAALLSAKQPYPTSHNSSPALSSKEVAIVVSQFPSEAVTNEGDTNSLSHHPQSLSNNKVSTAEADVKKGRASAAAQPRVSRPAGSNGPPGRTLVLKQACAAEHAATNKCHVQPEASPAASNHRQGGTSAAAAAGAAMISSTAPSPLTAKRTRDVREGGGVLVGSVEDSRSKVARMEVAIQRLQQQYDGKVQEAATLKQQKKDLEVQVSTLQRQRDVQEDELSKLKTRASNMELEIKEMKQKLVEQKDKDKQVKDALADLAKGSRLVEGSSARLQALSKLY</sequence>
<feature type="compositionally biased region" description="Polar residues" evidence="2">
    <location>
        <begin position="523"/>
        <end position="546"/>
    </location>
</feature>
<dbReference type="Proteomes" id="UP000232323">
    <property type="component" value="Unassembled WGS sequence"/>
</dbReference>
<evidence type="ECO:0000313" key="4">
    <source>
        <dbReference type="Proteomes" id="UP000232323"/>
    </source>
</evidence>
<protein>
    <submittedName>
        <fullName evidence="3">Uncharacterized protein</fullName>
    </submittedName>
</protein>
<feature type="region of interest" description="Disordered" evidence="2">
    <location>
        <begin position="420"/>
        <end position="483"/>
    </location>
</feature>
<dbReference type="AlphaFoldDB" id="A0A250WVW8"/>
<proteinExistence type="predicted"/>
<organism evidence="3 4">
    <name type="scientific">Chlamydomonas eustigma</name>
    <dbReference type="NCBI Taxonomy" id="1157962"/>
    <lineage>
        <taxon>Eukaryota</taxon>
        <taxon>Viridiplantae</taxon>
        <taxon>Chlorophyta</taxon>
        <taxon>core chlorophytes</taxon>
        <taxon>Chlorophyceae</taxon>
        <taxon>CS clade</taxon>
        <taxon>Chlamydomonadales</taxon>
        <taxon>Chlamydomonadaceae</taxon>
        <taxon>Chlamydomonas</taxon>
    </lineage>
</organism>
<reference evidence="3 4" key="1">
    <citation type="submission" date="2017-08" db="EMBL/GenBank/DDBJ databases">
        <title>Acidophilic green algal genome provides insights into adaptation to an acidic environment.</title>
        <authorList>
            <person name="Hirooka S."/>
            <person name="Hirose Y."/>
            <person name="Kanesaki Y."/>
            <person name="Higuchi S."/>
            <person name="Fujiwara T."/>
            <person name="Onuma R."/>
            <person name="Era A."/>
            <person name="Ohbayashi R."/>
            <person name="Uzuka A."/>
            <person name="Nozaki H."/>
            <person name="Yoshikawa H."/>
            <person name="Miyagishima S.Y."/>
        </authorList>
    </citation>
    <scope>NUCLEOTIDE SEQUENCE [LARGE SCALE GENOMIC DNA]</scope>
    <source>
        <strain evidence="3 4">NIES-2499</strain>
    </source>
</reference>
<dbReference type="EMBL" id="BEGY01000010">
    <property type="protein sequence ID" value="GAX74984.1"/>
    <property type="molecule type" value="Genomic_DNA"/>
</dbReference>
<evidence type="ECO:0000256" key="2">
    <source>
        <dbReference type="SAM" id="MobiDB-lite"/>
    </source>
</evidence>
<feature type="region of interest" description="Disordered" evidence="2">
    <location>
        <begin position="523"/>
        <end position="575"/>
    </location>
</feature>
<feature type="region of interest" description="Disordered" evidence="2">
    <location>
        <begin position="299"/>
        <end position="318"/>
    </location>
</feature>
<accession>A0A250WVW8</accession>
<gene>
    <name evidence="3" type="ORF">CEUSTIGMA_g2430.t1</name>
</gene>
<evidence type="ECO:0000256" key="1">
    <source>
        <dbReference type="SAM" id="Coils"/>
    </source>
</evidence>
<feature type="region of interest" description="Disordered" evidence="2">
    <location>
        <begin position="104"/>
        <end position="132"/>
    </location>
</feature>
<feature type="region of interest" description="Disordered" evidence="2">
    <location>
        <begin position="340"/>
        <end position="399"/>
    </location>
</feature>
<comment type="caution">
    <text evidence="3">The sequence shown here is derived from an EMBL/GenBank/DDBJ whole genome shotgun (WGS) entry which is preliminary data.</text>
</comment>